<organism evidence="1 2">
    <name type="scientific">Nocardia vulneris</name>
    <dbReference type="NCBI Taxonomy" id="1141657"/>
    <lineage>
        <taxon>Bacteria</taxon>
        <taxon>Bacillati</taxon>
        <taxon>Actinomycetota</taxon>
        <taxon>Actinomycetes</taxon>
        <taxon>Mycobacteriales</taxon>
        <taxon>Nocardiaceae</taxon>
        <taxon>Nocardia</taxon>
    </lineage>
</organism>
<protein>
    <submittedName>
        <fullName evidence="1">Uncharacterized protein</fullName>
    </submittedName>
</protein>
<comment type="caution">
    <text evidence="1">The sequence shown here is derived from an EMBL/GenBank/DDBJ whole genome shotgun (WGS) entry which is preliminary data.</text>
</comment>
<reference evidence="1 2" key="1">
    <citation type="journal article" date="2014" name="Int. J. Syst. Evol. Microbiol.">
        <title>Nocardia vulneris sp. nov., isolated from wounds of human patients in North America.</title>
        <authorList>
            <person name="Lasker B.A."/>
            <person name="Bell M."/>
            <person name="Klenk H.P."/>
            <person name="Sproer C."/>
            <person name="Schumann C."/>
            <person name="Schumann P."/>
            <person name="Brown J.M."/>
        </authorList>
    </citation>
    <scope>NUCLEOTIDE SEQUENCE [LARGE SCALE GENOMIC DNA]</scope>
    <source>
        <strain evidence="1 2">W9851</strain>
    </source>
</reference>
<dbReference type="RefSeq" id="WP_043677426.1">
    <property type="nucleotide sequence ID" value="NZ_BDCI01000003.1"/>
</dbReference>
<evidence type="ECO:0000313" key="2">
    <source>
        <dbReference type="Proteomes" id="UP000031364"/>
    </source>
</evidence>
<dbReference type="Proteomes" id="UP000031364">
    <property type="component" value="Unassembled WGS sequence"/>
</dbReference>
<accession>A0ABR4Z8W8</accession>
<evidence type="ECO:0000313" key="1">
    <source>
        <dbReference type="EMBL" id="KIA61517.1"/>
    </source>
</evidence>
<gene>
    <name evidence="1" type="ORF">FG87_30675</name>
</gene>
<dbReference type="EMBL" id="JNFP01000044">
    <property type="protein sequence ID" value="KIA61517.1"/>
    <property type="molecule type" value="Genomic_DNA"/>
</dbReference>
<sequence>MMALYAEIRKVNEDNQFVRYAYVDAGGTEQTVLLNKTAETISLESGVENMLSRAVARKIASAWLSGSVPERMIVQS</sequence>
<proteinExistence type="predicted"/>
<name>A0ABR4Z8W8_9NOCA</name>
<keyword evidence="2" id="KW-1185">Reference proteome</keyword>